<evidence type="ECO:0008006" key="4">
    <source>
        <dbReference type="Google" id="ProtNLM"/>
    </source>
</evidence>
<organism evidence="2 3">
    <name type="scientific">Streptomyces spirodelae</name>
    <dbReference type="NCBI Taxonomy" id="2812904"/>
    <lineage>
        <taxon>Bacteria</taxon>
        <taxon>Bacillati</taxon>
        <taxon>Actinomycetota</taxon>
        <taxon>Actinomycetes</taxon>
        <taxon>Kitasatosporales</taxon>
        <taxon>Streptomycetaceae</taxon>
        <taxon>Streptomyces</taxon>
    </lineage>
</organism>
<dbReference type="RefSeq" id="WP_209263887.1">
    <property type="nucleotide sequence ID" value="NZ_JAFFZN010000004.1"/>
</dbReference>
<gene>
    <name evidence="2" type="ORF">JW592_06225</name>
</gene>
<name>A0ABS3WPL8_9ACTN</name>
<evidence type="ECO:0000256" key="1">
    <source>
        <dbReference type="SAM" id="MobiDB-lite"/>
    </source>
</evidence>
<accession>A0ABS3WPL8</accession>
<keyword evidence="3" id="KW-1185">Reference proteome</keyword>
<dbReference type="Proteomes" id="UP001518976">
    <property type="component" value="Unassembled WGS sequence"/>
</dbReference>
<sequence>MGFFDKLNGTKHPRSDVSPQPAEDLKAMLLGLNGPDVPFTIRGGGEGSSYQDYLVAEWRLMEPAWRSFFASKQLSRRLRIRLRLVRAEREVRVLEEQWKIQWVDGVPVSREYGRGPLNQRSAEWTIGRKRDGRGFEVTQTFRFDSAEMREPLRSTVLDAGWTWRGVLIGKL</sequence>
<feature type="region of interest" description="Disordered" evidence="1">
    <location>
        <begin position="1"/>
        <end position="20"/>
    </location>
</feature>
<reference evidence="2 3" key="1">
    <citation type="submission" date="2021-02" db="EMBL/GenBank/DDBJ databases">
        <title>Streptomyces spirodelae sp. nov., isolated from duckweed.</title>
        <authorList>
            <person name="Saimee Y."/>
            <person name="Duangmal K."/>
        </authorList>
    </citation>
    <scope>NUCLEOTIDE SEQUENCE [LARGE SCALE GENOMIC DNA]</scope>
    <source>
        <strain evidence="2 3">DW4-2</strain>
    </source>
</reference>
<protein>
    <recommendedName>
        <fullName evidence="4">DUF4178 domain-containing protein</fullName>
    </recommendedName>
</protein>
<evidence type="ECO:0000313" key="2">
    <source>
        <dbReference type="EMBL" id="MBO8185067.1"/>
    </source>
</evidence>
<comment type="caution">
    <text evidence="2">The sequence shown here is derived from an EMBL/GenBank/DDBJ whole genome shotgun (WGS) entry which is preliminary data.</text>
</comment>
<dbReference type="EMBL" id="JAFFZN010000004">
    <property type="protein sequence ID" value="MBO8185067.1"/>
    <property type="molecule type" value="Genomic_DNA"/>
</dbReference>
<evidence type="ECO:0000313" key="3">
    <source>
        <dbReference type="Proteomes" id="UP001518976"/>
    </source>
</evidence>
<proteinExistence type="predicted"/>